<dbReference type="OrthoDB" id="9900855at2"/>
<protein>
    <submittedName>
        <fullName evidence="1">Uncharacterized protein</fullName>
    </submittedName>
</protein>
<dbReference type="EMBL" id="PYXZ01000001">
    <property type="protein sequence ID" value="PUA82735.1"/>
    <property type="molecule type" value="Genomic_DNA"/>
</dbReference>
<keyword evidence="2" id="KW-1185">Reference proteome</keyword>
<name>A0A2R7Z268_9ACTN</name>
<gene>
    <name evidence="1" type="ORF">C7S10_03160</name>
</gene>
<reference evidence="1 2" key="1">
    <citation type="submission" date="2018-03" db="EMBL/GenBank/DDBJ databases">
        <authorList>
            <person name="Keele B.F."/>
        </authorList>
    </citation>
    <scope>NUCLEOTIDE SEQUENCE [LARGE SCALE GENOMIC DNA]</scope>
    <source>
        <strain evidence="1 2">IB-3</strain>
    </source>
</reference>
<evidence type="ECO:0000313" key="1">
    <source>
        <dbReference type="EMBL" id="PUA82735.1"/>
    </source>
</evidence>
<dbReference type="Proteomes" id="UP000244867">
    <property type="component" value="Unassembled WGS sequence"/>
</dbReference>
<proteinExistence type="predicted"/>
<comment type="caution">
    <text evidence="1">The sequence shown here is derived from an EMBL/GenBank/DDBJ whole genome shotgun (WGS) entry which is preliminary data.</text>
</comment>
<sequence>MTHALPLGWSGSFDEEAAVLHLATADTTRAASVTFAPAPAGRDGDLLDRATGFLEAETHRMARRTWERSGGRLPVGARAEVGTRAAGDGVIVNGSATGLLRRRRTGEIVLGGRTYVVRHRSRWRAVVEADGQRIAVLSRRLLSRRSRPLEHTRQPGVQTAAVTEADQLAVVLAASVLGPPGRPGFWGELTRGLPFP</sequence>
<evidence type="ECO:0000313" key="2">
    <source>
        <dbReference type="Proteomes" id="UP000244867"/>
    </source>
</evidence>
<organism evidence="1 2">
    <name type="scientific">Nocardioides currus</name>
    <dbReference type="NCBI Taxonomy" id="2133958"/>
    <lineage>
        <taxon>Bacteria</taxon>
        <taxon>Bacillati</taxon>
        <taxon>Actinomycetota</taxon>
        <taxon>Actinomycetes</taxon>
        <taxon>Propionibacteriales</taxon>
        <taxon>Nocardioidaceae</taxon>
        <taxon>Nocardioides</taxon>
    </lineage>
</organism>
<accession>A0A2R7Z268</accession>
<dbReference type="AlphaFoldDB" id="A0A2R7Z268"/>
<dbReference type="RefSeq" id="WP_108342920.1">
    <property type="nucleotide sequence ID" value="NZ_PYXZ01000001.1"/>
</dbReference>